<name>A0ABV0BVH3_9SPHI</name>
<gene>
    <name evidence="2" type="ORF">ABE541_16095</name>
</gene>
<proteinExistence type="predicted"/>
<accession>A0ABV0BVH3</accession>
<dbReference type="EMBL" id="JBDJNQ010000007">
    <property type="protein sequence ID" value="MEN5378786.1"/>
    <property type="molecule type" value="Genomic_DNA"/>
</dbReference>
<feature type="signal peptide" evidence="1">
    <location>
        <begin position="1"/>
        <end position="22"/>
    </location>
</feature>
<dbReference type="PROSITE" id="PS51257">
    <property type="entry name" value="PROKAR_LIPOPROTEIN"/>
    <property type="match status" value="1"/>
</dbReference>
<feature type="chain" id="PRO_5045098972" evidence="1">
    <location>
        <begin position="23"/>
        <end position="64"/>
    </location>
</feature>
<evidence type="ECO:0000313" key="2">
    <source>
        <dbReference type="EMBL" id="MEN5378786.1"/>
    </source>
</evidence>
<reference evidence="2 3" key="1">
    <citation type="submission" date="2024-04" db="EMBL/GenBank/DDBJ databases">
        <title>WGS of bacteria from Torrens River.</title>
        <authorList>
            <person name="Wyrsch E.R."/>
            <person name="Drigo B."/>
        </authorList>
    </citation>
    <scope>NUCLEOTIDE SEQUENCE [LARGE SCALE GENOMIC DNA]</scope>
    <source>
        <strain evidence="2 3">TWI391</strain>
    </source>
</reference>
<comment type="caution">
    <text evidence="2">The sequence shown here is derived from an EMBL/GenBank/DDBJ whole genome shotgun (WGS) entry which is preliminary data.</text>
</comment>
<keyword evidence="1" id="KW-0732">Signal</keyword>
<protein>
    <submittedName>
        <fullName evidence="2">Uncharacterized protein</fullName>
    </submittedName>
</protein>
<sequence length="64" mass="7130">MKRILYLLLLMLLSSCTTNYYAMYMVEDAHIMASSSDGSVVRTVVPQGTQIYILLTNGVNVTLI</sequence>
<keyword evidence="3" id="KW-1185">Reference proteome</keyword>
<evidence type="ECO:0000256" key="1">
    <source>
        <dbReference type="SAM" id="SignalP"/>
    </source>
</evidence>
<organism evidence="2 3">
    <name type="scientific">Sphingobacterium kitahiroshimense</name>
    <dbReference type="NCBI Taxonomy" id="470446"/>
    <lineage>
        <taxon>Bacteria</taxon>
        <taxon>Pseudomonadati</taxon>
        <taxon>Bacteroidota</taxon>
        <taxon>Sphingobacteriia</taxon>
        <taxon>Sphingobacteriales</taxon>
        <taxon>Sphingobacteriaceae</taxon>
        <taxon>Sphingobacterium</taxon>
    </lineage>
</organism>
<dbReference type="RefSeq" id="WP_346581697.1">
    <property type="nucleotide sequence ID" value="NZ_JBDJNQ010000007.1"/>
</dbReference>
<dbReference type="Proteomes" id="UP001409291">
    <property type="component" value="Unassembled WGS sequence"/>
</dbReference>
<evidence type="ECO:0000313" key="3">
    <source>
        <dbReference type="Proteomes" id="UP001409291"/>
    </source>
</evidence>